<dbReference type="Proteomes" id="UP000636010">
    <property type="component" value="Unassembled WGS sequence"/>
</dbReference>
<keyword evidence="10" id="KW-1185">Reference proteome</keyword>
<reference evidence="10" key="1">
    <citation type="journal article" date="2019" name="Int. J. Syst. Evol. Microbiol.">
        <title>The Global Catalogue of Microorganisms (GCM) 10K type strain sequencing project: providing services to taxonomists for standard genome sequencing and annotation.</title>
        <authorList>
            <consortium name="The Broad Institute Genomics Platform"/>
            <consortium name="The Broad Institute Genome Sequencing Center for Infectious Disease"/>
            <person name="Wu L."/>
            <person name="Ma J."/>
        </authorList>
    </citation>
    <scope>NUCLEOTIDE SEQUENCE [LARGE SCALE GENOMIC DNA]</scope>
    <source>
        <strain evidence="10">CGMCC 1.10832</strain>
    </source>
</reference>
<comment type="caution">
    <text evidence="9">The sequence shown here is derived from an EMBL/GenBank/DDBJ whole genome shotgun (WGS) entry which is preliminary data.</text>
</comment>
<evidence type="ECO:0000256" key="3">
    <source>
        <dbReference type="ARBA" id="ARBA00012865"/>
    </source>
</evidence>
<evidence type="ECO:0000256" key="4">
    <source>
        <dbReference type="ARBA" id="ARBA00022729"/>
    </source>
</evidence>
<keyword evidence="4" id="KW-0732">Signal</keyword>
<dbReference type="SUPFAM" id="SSF56601">
    <property type="entry name" value="beta-lactamase/transpeptidase-like"/>
    <property type="match status" value="1"/>
</dbReference>
<evidence type="ECO:0000313" key="9">
    <source>
        <dbReference type="EMBL" id="GGC30367.1"/>
    </source>
</evidence>
<dbReference type="NCBIfam" id="NF012161">
    <property type="entry name" value="bla_class_D_main"/>
    <property type="match status" value="1"/>
</dbReference>
<gene>
    <name evidence="9" type="primary">blaA</name>
    <name evidence="9" type="ORF">GCM10011506_14750</name>
</gene>
<dbReference type="InterPro" id="IPR002137">
    <property type="entry name" value="Beta-lactam_class-D_AS"/>
</dbReference>
<feature type="domain" description="Penicillin-binding protein transpeptidase" evidence="8">
    <location>
        <begin position="65"/>
        <end position="253"/>
    </location>
</feature>
<comment type="catalytic activity">
    <reaction evidence="1 7">
        <text>a beta-lactam + H2O = a substituted beta-amino acid</text>
        <dbReference type="Rhea" id="RHEA:20401"/>
        <dbReference type="ChEBI" id="CHEBI:15377"/>
        <dbReference type="ChEBI" id="CHEBI:35627"/>
        <dbReference type="ChEBI" id="CHEBI:140347"/>
        <dbReference type="EC" id="3.5.2.6"/>
    </reaction>
</comment>
<dbReference type="EMBL" id="BMEC01000004">
    <property type="protein sequence ID" value="GGC30367.1"/>
    <property type="molecule type" value="Genomic_DNA"/>
</dbReference>
<evidence type="ECO:0000256" key="2">
    <source>
        <dbReference type="ARBA" id="ARBA00007898"/>
    </source>
</evidence>
<dbReference type="RefSeq" id="WP_188461845.1">
    <property type="nucleotide sequence ID" value="NZ_BAABHU010000004.1"/>
</dbReference>
<keyword evidence="6 7" id="KW-0046">Antibiotic resistance</keyword>
<evidence type="ECO:0000313" key="10">
    <source>
        <dbReference type="Proteomes" id="UP000636010"/>
    </source>
</evidence>
<dbReference type="InterPro" id="IPR001460">
    <property type="entry name" value="PCN-bd_Tpept"/>
</dbReference>
<protein>
    <recommendedName>
        <fullName evidence="3 7">Beta-lactamase</fullName>
        <ecNumber evidence="3 7">3.5.2.6</ecNumber>
    </recommendedName>
</protein>
<dbReference type="Pfam" id="PF00905">
    <property type="entry name" value="Transpeptidase"/>
    <property type="match status" value="1"/>
</dbReference>
<sequence>MKIPHITALLLLLFSCGKNENKTDKKNDKVAVAEIVIPEFQSIIDSAAVQGAILIYNKATNTYYSNDFRWANKGHLPASTFKIANSIIALETGIVENDSTLFEWGGEERAMESWEQDLVFREAFHFSCVPCYQEVAREIGVEKMNFYLDTLNYGNMQVDSTNIDTFWLEGASHITQFQQIDFLKRLYQTELPISERTEKIIKKMMVIEANDQFQLSGKTGWSNSNGHNNGWFVGYLESNNNTYFFATNLEPQPQFDMSGFAEIRKELTMQAFKQMDIID</sequence>
<name>A0ABQ1LXY0_9BACT</name>
<evidence type="ECO:0000259" key="8">
    <source>
        <dbReference type="Pfam" id="PF00905"/>
    </source>
</evidence>
<dbReference type="PANTHER" id="PTHR30627">
    <property type="entry name" value="PEPTIDOGLYCAN D,D-TRANSPEPTIDASE"/>
    <property type="match status" value="1"/>
</dbReference>
<dbReference type="EC" id="3.5.2.6" evidence="3 7"/>
<keyword evidence="5 7" id="KW-0378">Hydrolase</keyword>
<evidence type="ECO:0000256" key="1">
    <source>
        <dbReference type="ARBA" id="ARBA00001526"/>
    </source>
</evidence>
<dbReference type="PROSITE" id="PS51257">
    <property type="entry name" value="PROKAR_LIPOPROTEIN"/>
    <property type="match status" value="1"/>
</dbReference>
<evidence type="ECO:0000256" key="6">
    <source>
        <dbReference type="ARBA" id="ARBA00023251"/>
    </source>
</evidence>
<dbReference type="PANTHER" id="PTHR30627:SF6">
    <property type="entry name" value="BETA-LACTAMASE YBXI-RELATED"/>
    <property type="match status" value="1"/>
</dbReference>
<dbReference type="PROSITE" id="PS00337">
    <property type="entry name" value="BETA_LACTAMASE_D"/>
    <property type="match status" value="1"/>
</dbReference>
<dbReference type="Gene3D" id="3.40.710.10">
    <property type="entry name" value="DD-peptidase/beta-lactamase superfamily"/>
    <property type="match status" value="1"/>
</dbReference>
<organism evidence="9 10">
    <name type="scientific">Marivirga lumbricoides</name>
    <dbReference type="NCBI Taxonomy" id="1046115"/>
    <lineage>
        <taxon>Bacteria</taxon>
        <taxon>Pseudomonadati</taxon>
        <taxon>Bacteroidota</taxon>
        <taxon>Cytophagia</taxon>
        <taxon>Cytophagales</taxon>
        <taxon>Marivirgaceae</taxon>
        <taxon>Marivirga</taxon>
    </lineage>
</organism>
<comment type="similarity">
    <text evidence="2 7">Belongs to the class-D beta-lactamase family.</text>
</comment>
<evidence type="ECO:0000256" key="7">
    <source>
        <dbReference type="RuleBase" id="RU361140"/>
    </source>
</evidence>
<accession>A0ABQ1LXY0</accession>
<dbReference type="InterPro" id="IPR012338">
    <property type="entry name" value="Beta-lactam/transpept-like"/>
</dbReference>
<evidence type="ECO:0000256" key="5">
    <source>
        <dbReference type="ARBA" id="ARBA00022801"/>
    </source>
</evidence>
<dbReference type="InterPro" id="IPR050515">
    <property type="entry name" value="Beta-lactam/transpept"/>
</dbReference>
<proteinExistence type="inferred from homology"/>